<dbReference type="InterPro" id="IPR036249">
    <property type="entry name" value="Thioredoxin-like_sf"/>
</dbReference>
<evidence type="ECO:0000256" key="4">
    <source>
        <dbReference type="SAM" id="MobiDB-lite"/>
    </source>
</evidence>
<feature type="compositionally biased region" description="Polar residues" evidence="4">
    <location>
        <begin position="412"/>
        <end position="422"/>
    </location>
</feature>
<feature type="region of interest" description="Disordered" evidence="4">
    <location>
        <begin position="753"/>
        <end position="773"/>
    </location>
</feature>
<evidence type="ECO:0000259" key="5">
    <source>
        <dbReference type="Pfam" id="PF00085"/>
    </source>
</evidence>
<dbReference type="SUPFAM" id="SSF52833">
    <property type="entry name" value="Thioredoxin-like"/>
    <property type="match status" value="1"/>
</dbReference>
<keyword evidence="8" id="KW-1185">Reference proteome</keyword>
<dbReference type="OrthoDB" id="10263751at2759"/>
<keyword evidence="2" id="KW-0539">Nucleus</keyword>
<dbReference type="InterPro" id="IPR052414">
    <property type="entry name" value="U3_snoRNA-assoc_WDR"/>
</dbReference>
<protein>
    <submittedName>
        <fullName evidence="7">Uncharacterized protein</fullName>
    </submittedName>
</protein>
<feature type="region of interest" description="Disordered" evidence="4">
    <location>
        <begin position="178"/>
        <end position="198"/>
    </location>
</feature>
<evidence type="ECO:0000313" key="8">
    <source>
        <dbReference type="Proteomes" id="UP000007800"/>
    </source>
</evidence>
<dbReference type="GeneID" id="9056102"/>
<dbReference type="AlphaFoldDB" id="C5KR77"/>
<dbReference type="InParanoid" id="C5KR77"/>
<feature type="domain" description="Small-subunit processome Utp12" evidence="6">
    <location>
        <begin position="62"/>
        <end position="163"/>
    </location>
</feature>
<dbReference type="GO" id="GO:0000462">
    <property type="term" value="P:maturation of SSU-rRNA from tricistronic rRNA transcript (SSU-rRNA, 5.8S rRNA, LSU-rRNA)"/>
    <property type="evidence" value="ECO:0007669"/>
    <property type="project" value="TreeGrafter"/>
</dbReference>
<evidence type="ECO:0000256" key="3">
    <source>
        <dbReference type="ARBA" id="ARBA00038335"/>
    </source>
</evidence>
<dbReference type="PANTHER" id="PTHR44267:SF1">
    <property type="entry name" value="WD REPEAT-CONTAINING PROTEIN 43"/>
    <property type="match status" value="1"/>
</dbReference>
<dbReference type="GO" id="GO:0005730">
    <property type="term" value="C:nucleolus"/>
    <property type="evidence" value="ECO:0007669"/>
    <property type="project" value="TreeGrafter"/>
</dbReference>
<reference evidence="7 8" key="1">
    <citation type="submission" date="2008-07" db="EMBL/GenBank/DDBJ databases">
        <authorList>
            <person name="El-Sayed N."/>
            <person name="Caler E."/>
            <person name="Inman J."/>
            <person name="Amedeo P."/>
            <person name="Hass B."/>
            <person name="Wortman J."/>
        </authorList>
    </citation>
    <scope>NUCLEOTIDE SEQUENCE [LARGE SCALE GENOMIC DNA]</scope>
    <source>
        <strain evidence="8">ATCC 50983 / TXsc</strain>
    </source>
</reference>
<dbReference type="Pfam" id="PF04603">
    <property type="entry name" value="Mog1"/>
    <property type="match status" value="1"/>
</dbReference>
<dbReference type="InterPro" id="IPR007681">
    <property type="entry name" value="Mog1"/>
</dbReference>
<gene>
    <name evidence="7" type="ORF">Pmar_PMAR019507</name>
</gene>
<dbReference type="PANTHER" id="PTHR44267">
    <property type="entry name" value="WD REPEAT-CONTAINING PROTEIN 43"/>
    <property type="match status" value="1"/>
</dbReference>
<evidence type="ECO:0000256" key="1">
    <source>
        <dbReference type="ARBA" id="ARBA00004123"/>
    </source>
</evidence>
<accession>C5KR77</accession>
<evidence type="ECO:0000256" key="2">
    <source>
        <dbReference type="ARBA" id="ARBA00023242"/>
    </source>
</evidence>
<dbReference type="InterPro" id="IPR013766">
    <property type="entry name" value="Thioredoxin_domain"/>
</dbReference>
<organism evidence="8">
    <name type="scientific">Perkinsus marinus (strain ATCC 50983 / TXsc)</name>
    <dbReference type="NCBI Taxonomy" id="423536"/>
    <lineage>
        <taxon>Eukaryota</taxon>
        <taxon>Sar</taxon>
        <taxon>Alveolata</taxon>
        <taxon>Perkinsozoa</taxon>
        <taxon>Perkinsea</taxon>
        <taxon>Perkinsida</taxon>
        <taxon>Perkinsidae</taxon>
        <taxon>Perkinsus</taxon>
    </lineage>
</organism>
<dbReference type="InterPro" id="IPR016123">
    <property type="entry name" value="Mog1/PsbP_a/b/a-sand"/>
</dbReference>
<feature type="domain" description="Thioredoxin" evidence="5">
    <location>
        <begin position="639"/>
        <end position="709"/>
    </location>
</feature>
<feature type="compositionally biased region" description="Polar residues" evidence="4">
    <location>
        <begin position="461"/>
        <end position="471"/>
    </location>
</feature>
<comment type="similarity">
    <text evidence="3">Belongs to the UTP5 family.</text>
</comment>
<feature type="region of interest" description="Disordered" evidence="4">
    <location>
        <begin position="1"/>
        <end position="47"/>
    </location>
</feature>
<evidence type="ECO:0000259" key="6">
    <source>
        <dbReference type="Pfam" id="PF04003"/>
    </source>
</evidence>
<feature type="compositionally biased region" description="Polar residues" evidence="4">
    <location>
        <begin position="762"/>
        <end position="773"/>
    </location>
</feature>
<feature type="compositionally biased region" description="Acidic residues" evidence="4">
    <location>
        <begin position="207"/>
        <end position="225"/>
    </location>
</feature>
<proteinExistence type="inferred from homology"/>
<dbReference type="Gene3D" id="3.40.30.10">
    <property type="entry name" value="Glutaredoxin"/>
    <property type="match status" value="1"/>
</dbReference>
<feature type="region of interest" description="Disordered" evidence="4">
    <location>
        <begin position="207"/>
        <end position="226"/>
    </location>
</feature>
<dbReference type="RefSeq" id="XP_002781183.1">
    <property type="nucleotide sequence ID" value="XM_002781137.1"/>
</dbReference>
<dbReference type="CDD" id="cd02947">
    <property type="entry name" value="TRX_family"/>
    <property type="match status" value="1"/>
</dbReference>
<dbReference type="InterPro" id="IPR007148">
    <property type="entry name" value="SSU_processome_Utp12"/>
</dbReference>
<dbReference type="SUPFAM" id="SSF55724">
    <property type="entry name" value="Mog1p/PsbP-like"/>
    <property type="match status" value="1"/>
</dbReference>
<dbReference type="Gene3D" id="3.40.1000.10">
    <property type="entry name" value="Mog1/PsbP, alpha/beta/alpha sandwich"/>
    <property type="match status" value="1"/>
</dbReference>
<dbReference type="Pfam" id="PF04003">
    <property type="entry name" value="Utp12"/>
    <property type="match status" value="1"/>
</dbReference>
<dbReference type="Proteomes" id="UP000007800">
    <property type="component" value="Unassembled WGS sequence"/>
</dbReference>
<feature type="region of interest" description="Disordered" evidence="4">
    <location>
        <begin position="400"/>
        <end position="476"/>
    </location>
</feature>
<dbReference type="EMBL" id="GG675767">
    <property type="protein sequence ID" value="EER12978.1"/>
    <property type="molecule type" value="Genomic_DNA"/>
</dbReference>
<evidence type="ECO:0000313" key="7">
    <source>
        <dbReference type="EMBL" id="EER12978.1"/>
    </source>
</evidence>
<sequence length="773" mass="84349">MVQLPASKRAATEEQMKALAQQSKEAEEKLIAQKKAKRPADKSRSSASMAALVRQGLAGGDTMALDRVLHTTNNAVMAATARDITGPEAAQILSHICIALDKSPARAVVLSEWTRNLLLVHAGYLSGHPEDTKAVIAPLLASFHQRTAYYSALSKLHGRVQAVINVCTTQQRAAKVAPPEPLAKYVESPNGGDDAAYDNDVAMETDEDSLDAMDSESDDDGDDEGYGGAIECLIPKGFADSSTVRTVPDYQEVFTNVVDDSGASLVIELLNFVEELKESDEVARHFFSDLAEATDSVSYDIDEISCRKAANGDSLGMHLLHVLLAGYGERASYTRQGRTQMDTIGDGDKAYATSADLSIPSLPARFAVRTVPGRDATEPWRHFEEWQTDRAFDSFEHRRANSPITRPPMPEVSTTRPTTGSDRVSGGRTVTPGGGPAPAVTMPGIEVNPHSPRDVQKDDSSSITKPDTTGPDTAALQAEPTGAFNANDFFGKREQDCRDSCGETTCVSVLSDEARDAAGNRLPEAMWMGNETDPSLNTCICYNKDLISDETCESDCGLYGNYIQSKPHKEAYSRTCKKMCGLIKEMRIEVEEGRSFFLPMMLPSASRFGLQSFGRNFCSAAAVGGSSTVKRINNYADYEALKQTSHMMVGWFAAKWSTGAKMFEPEFEKLSTSYPEATFYKVDMDEVPTAAYDMEVEDSPQIAILPLGWKPDGSRFDKTDLISIRAELGRYDRVVAKAKEALEQIKLGKKEEEPKPWVFDPSTGTTLPAHQSY</sequence>
<name>C5KR77_PERM5</name>
<dbReference type="Pfam" id="PF00085">
    <property type="entry name" value="Thioredoxin"/>
    <property type="match status" value="1"/>
</dbReference>
<feature type="compositionally biased region" description="Basic and acidic residues" evidence="4">
    <location>
        <begin position="451"/>
        <end position="460"/>
    </location>
</feature>
<comment type="subcellular location">
    <subcellularLocation>
        <location evidence="1">Nucleus</location>
    </subcellularLocation>
</comment>